<sequence>MREILHVKGSTIEGLSVLSAETLAGLVNIMKMLQSPRLHAACPTNTSGDQSQ</sequence>
<proteinExistence type="predicted"/>
<accession>A0A8E2AUM6</accession>
<evidence type="ECO:0000313" key="2">
    <source>
        <dbReference type="Proteomes" id="UP000250043"/>
    </source>
</evidence>
<organism evidence="1 2">
    <name type="scientific">Obba rivulosa</name>
    <dbReference type="NCBI Taxonomy" id="1052685"/>
    <lineage>
        <taxon>Eukaryota</taxon>
        <taxon>Fungi</taxon>
        <taxon>Dikarya</taxon>
        <taxon>Basidiomycota</taxon>
        <taxon>Agaricomycotina</taxon>
        <taxon>Agaricomycetes</taxon>
        <taxon>Polyporales</taxon>
        <taxon>Gelatoporiaceae</taxon>
        <taxon>Obba</taxon>
    </lineage>
</organism>
<name>A0A8E2AUM6_9APHY</name>
<gene>
    <name evidence="1" type="ORF">OBBRIDRAFT_792800</name>
</gene>
<dbReference type="Proteomes" id="UP000250043">
    <property type="component" value="Unassembled WGS sequence"/>
</dbReference>
<dbReference type="AlphaFoldDB" id="A0A8E2AUM6"/>
<protein>
    <submittedName>
        <fullName evidence="1">Uncharacterized protein</fullName>
    </submittedName>
</protein>
<evidence type="ECO:0000313" key="1">
    <source>
        <dbReference type="EMBL" id="OCH90891.1"/>
    </source>
</evidence>
<keyword evidence="2" id="KW-1185">Reference proteome</keyword>
<dbReference type="EMBL" id="KV722395">
    <property type="protein sequence ID" value="OCH90891.1"/>
    <property type="molecule type" value="Genomic_DNA"/>
</dbReference>
<reference evidence="1 2" key="1">
    <citation type="submission" date="2016-07" db="EMBL/GenBank/DDBJ databases">
        <title>Draft genome of the white-rot fungus Obba rivulosa 3A-2.</title>
        <authorList>
            <consortium name="DOE Joint Genome Institute"/>
            <person name="Miettinen O."/>
            <person name="Riley R."/>
            <person name="Acob R."/>
            <person name="Barry K."/>
            <person name="Cullen D."/>
            <person name="De Vries R."/>
            <person name="Hainaut M."/>
            <person name="Hatakka A."/>
            <person name="Henrissat B."/>
            <person name="Hilden K."/>
            <person name="Kuo R."/>
            <person name="Labutti K."/>
            <person name="Lipzen A."/>
            <person name="Makela M.R."/>
            <person name="Sandor L."/>
            <person name="Spatafora J.W."/>
            <person name="Grigoriev I.V."/>
            <person name="Hibbett D.S."/>
        </authorList>
    </citation>
    <scope>NUCLEOTIDE SEQUENCE [LARGE SCALE GENOMIC DNA]</scope>
    <source>
        <strain evidence="1 2">3A-2</strain>
    </source>
</reference>